<dbReference type="Proteomes" id="UP000265816">
    <property type="component" value="Unassembled WGS sequence"/>
</dbReference>
<reference evidence="2 3" key="1">
    <citation type="submission" date="2018-08" db="EMBL/GenBank/DDBJ databases">
        <title>Bacillus jemisoniae sp. nov., Bacillus chryseoplanitiae sp. nov., Bacillus resnikiae sp. nov., and Bacillus frankliniae sp. nov., isolated from Viking spacecraft and associated surfaces.</title>
        <authorList>
            <person name="Seuylemezian A."/>
            <person name="Vaishampayan P."/>
        </authorList>
    </citation>
    <scope>NUCLEOTIDE SEQUENCE [LARGE SCALE GENOMIC DNA]</scope>
    <source>
        <strain evidence="2 3">JJ-247</strain>
    </source>
</reference>
<dbReference type="AlphaFoldDB" id="A0A398BGM6"/>
<evidence type="ECO:0000256" key="1">
    <source>
        <dbReference type="SAM" id="Phobius"/>
    </source>
</evidence>
<dbReference type="RefSeq" id="WP_119111926.1">
    <property type="nucleotide sequence ID" value="NZ_CBCSEO010000006.1"/>
</dbReference>
<keyword evidence="3" id="KW-1185">Reference proteome</keyword>
<keyword evidence="1" id="KW-0472">Membrane</keyword>
<dbReference type="EMBL" id="QWVT01000011">
    <property type="protein sequence ID" value="RID86746.1"/>
    <property type="molecule type" value="Genomic_DNA"/>
</dbReference>
<keyword evidence="1" id="KW-0812">Transmembrane</keyword>
<feature type="transmembrane region" description="Helical" evidence="1">
    <location>
        <begin position="33"/>
        <end position="53"/>
    </location>
</feature>
<accession>A0A398BGM6</accession>
<name>A0A398BGM6_9BACI</name>
<proteinExistence type="predicted"/>
<feature type="transmembrane region" description="Helical" evidence="1">
    <location>
        <begin position="6"/>
        <end position="21"/>
    </location>
</feature>
<organism evidence="2 3">
    <name type="scientific">Mesobacillus zeae</name>
    <dbReference type="NCBI Taxonomy" id="1917180"/>
    <lineage>
        <taxon>Bacteria</taxon>
        <taxon>Bacillati</taxon>
        <taxon>Bacillota</taxon>
        <taxon>Bacilli</taxon>
        <taxon>Bacillales</taxon>
        <taxon>Bacillaceae</taxon>
        <taxon>Mesobacillus</taxon>
    </lineage>
</organism>
<gene>
    <name evidence="2" type="ORF">D1970_05680</name>
</gene>
<keyword evidence="1" id="KW-1133">Transmembrane helix</keyword>
<evidence type="ECO:0000313" key="3">
    <source>
        <dbReference type="Proteomes" id="UP000265816"/>
    </source>
</evidence>
<feature type="transmembrane region" description="Helical" evidence="1">
    <location>
        <begin position="59"/>
        <end position="77"/>
    </location>
</feature>
<evidence type="ECO:0000313" key="2">
    <source>
        <dbReference type="EMBL" id="RID86746.1"/>
    </source>
</evidence>
<protein>
    <submittedName>
        <fullName evidence="2">Uncharacterized protein</fullName>
    </submittedName>
</protein>
<comment type="caution">
    <text evidence="2">The sequence shown here is derived from an EMBL/GenBank/DDBJ whole genome shotgun (WGS) entry which is preliminary data.</text>
</comment>
<sequence>MILGLISAGLPILYLLSLGFLRKFTATQSAKNAAVIFPVLLLVYTGMVLWLIWDTSLHFFWTFLLGGLTVGISQLFLPKLNRMKEKRGSINS</sequence>